<comment type="caution">
    <text evidence="1">The sequence shown here is derived from an EMBL/GenBank/DDBJ whole genome shotgun (WGS) entry which is preliminary data.</text>
</comment>
<evidence type="ECO:0000313" key="2">
    <source>
        <dbReference type="Proteomes" id="UP000266841"/>
    </source>
</evidence>
<dbReference type="Proteomes" id="UP000266841">
    <property type="component" value="Unassembled WGS sequence"/>
</dbReference>
<gene>
    <name evidence="1" type="ORF">THAOC_34100</name>
</gene>
<dbReference type="OrthoDB" id="2247385at2759"/>
<sequence length="183" mass="19777">MGDELSLNCIKEMFMGGLATKEQYTEALMGYRDAVEEMKSPQREDAKRLKSIPPIRYVLYHVAASSSAKMDTAGASPCEGADPEVTEARSSLLARHAECIHDRQSSRCFIRDAATSRRDVRPAAAASLLHHRIDLAPPSLALATPPIPPPPMTRRAGLPSVVGRVRLGSLDFPRQVAGPSGDS</sequence>
<accession>K0RDW1</accession>
<evidence type="ECO:0000313" key="1">
    <source>
        <dbReference type="EMBL" id="EJK47201.1"/>
    </source>
</evidence>
<keyword evidence="2" id="KW-1185">Reference proteome</keyword>
<reference evidence="1 2" key="1">
    <citation type="journal article" date="2012" name="Genome Biol.">
        <title>Genome and low-iron response of an oceanic diatom adapted to chronic iron limitation.</title>
        <authorList>
            <person name="Lommer M."/>
            <person name="Specht M."/>
            <person name="Roy A.S."/>
            <person name="Kraemer L."/>
            <person name="Andreson R."/>
            <person name="Gutowska M.A."/>
            <person name="Wolf J."/>
            <person name="Bergner S.V."/>
            <person name="Schilhabel M.B."/>
            <person name="Klostermeier U.C."/>
            <person name="Beiko R.G."/>
            <person name="Rosenstiel P."/>
            <person name="Hippler M."/>
            <person name="Laroche J."/>
        </authorList>
    </citation>
    <scope>NUCLEOTIDE SEQUENCE [LARGE SCALE GENOMIC DNA]</scope>
    <source>
        <strain evidence="1 2">CCMP1005</strain>
    </source>
</reference>
<organism evidence="1 2">
    <name type="scientific">Thalassiosira oceanica</name>
    <name type="common">Marine diatom</name>
    <dbReference type="NCBI Taxonomy" id="159749"/>
    <lineage>
        <taxon>Eukaryota</taxon>
        <taxon>Sar</taxon>
        <taxon>Stramenopiles</taxon>
        <taxon>Ochrophyta</taxon>
        <taxon>Bacillariophyta</taxon>
        <taxon>Coscinodiscophyceae</taxon>
        <taxon>Thalassiosirophycidae</taxon>
        <taxon>Thalassiosirales</taxon>
        <taxon>Thalassiosiraceae</taxon>
        <taxon>Thalassiosira</taxon>
    </lineage>
</organism>
<dbReference type="AlphaFoldDB" id="K0RDW1"/>
<protein>
    <submittedName>
        <fullName evidence="1">Uncharacterized protein</fullName>
    </submittedName>
</protein>
<name>K0RDW1_THAOC</name>
<dbReference type="EMBL" id="AGNL01047227">
    <property type="protein sequence ID" value="EJK47201.1"/>
    <property type="molecule type" value="Genomic_DNA"/>
</dbReference>
<proteinExistence type="predicted"/>